<gene>
    <name evidence="2" type="ORF">GCM10009854_45010</name>
</gene>
<name>A0ABN3GTS7_9PSEU</name>
<dbReference type="InterPro" id="IPR011008">
    <property type="entry name" value="Dimeric_a/b-barrel"/>
</dbReference>
<dbReference type="Pfam" id="PF07110">
    <property type="entry name" value="EthD"/>
    <property type="match status" value="1"/>
</dbReference>
<feature type="domain" description="EthD" evidence="1">
    <location>
        <begin position="13"/>
        <end position="87"/>
    </location>
</feature>
<proteinExistence type="predicted"/>
<keyword evidence="3" id="KW-1185">Reference proteome</keyword>
<dbReference type="Gene3D" id="3.30.70.100">
    <property type="match status" value="1"/>
</dbReference>
<comment type="caution">
    <text evidence="2">The sequence shown here is derived from an EMBL/GenBank/DDBJ whole genome shotgun (WGS) entry which is preliminary data.</text>
</comment>
<dbReference type="EMBL" id="BAAARA010000021">
    <property type="protein sequence ID" value="GAA2360814.1"/>
    <property type="molecule type" value="Genomic_DNA"/>
</dbReference>
<sequence>MHKLLVLYPHPRDPEAFREYYETTHLPLAAQLPGVLAWRYSFDVHGEPESPYFAIFEAEFADAEALAAAMASPEGKAVQADVPNYATGGAVVLDYPLVTR</sequence>
<evidence type="ECO:0000313" key="3">
    <source>
        <dbReference type="Proteomes" id="UP001501218"/>
    </source>
</evidence>
<evidence type="ECO:0000259" key="1">
    <source>
        <dbReference type="Pfam" id="PF07110"/>
    </source>
</evidence>
<organism evidence="2 3">
    <name type="scientific">Saccharopolyspora halophila</name>
    <dbReference type="NCBI Taxonomy" id="405551"/>
    <lineage>
        <taxon>Bacteria</taxon>
        <taxon>Bacillati</taxon>
        <taxon>Actinomycetota</taxon>
        <taxon>Actinomycetes</taxon>
        <taxon>Pseudonocardiales</taxon>
        <taxon>Pseudonocardiaceae</taxon>
        <taxon>Saccharopolyspora</taxon>
    </lineage>
</organism>
<dbReference type="NCBIfam" id="TIGR02118">
    <property type="entry name" value="EthD family reductase"/>
    <property type="match status" value="1"/>
</dbReference>
<protein>
    <submittedName>
        <fullName evidence="2">EthD family reductase</fullName>
    </submittedName>
</protein>
<dbReference type="Proteomes" id="UP001501218">
    <property type="component" value="Unassembled WGS sequence"/>
</dbReference>
<dbReference type="PANTHER" id="PTHR40260">
    <property type="entry name" value="BLR8190 PROTEIN"/>
    <property type="match status" value="1"/>
</dbReference>
<dbReference type="PANTHER" id="PTHR40260:SF2">
    <property type="entry name" value="BLR8190 PROTEIN"/>
    <property type="match status" value="1"/>
</dbReference>
<dbReference type="SUPFAM" id="SSF54909">
    <property type="entry name" value="Dimeric alpha+beta barrel"/>
    <property type="match status" value="1"/>
</dbReference>
<evidence type="ECO:0000313" key="2">
    <source>
        <dbReference type="EMBL" id="GAA2360814.1"/>
    </source>
</evidence>
<reference evidence="2 3" key="1">
    <citation type="journal article" date="2019" name="Int. J. Syst. Evol. Microbiol.">
        <title>The Global Catalogue of Microorganisms (GCM) 10K type strain sequencing project: providing services to taxonomists for standard genome sequencing and annotation.</title>
        <authorList>
            <consortium name="The Broad Institute Genomics Platform"/>
            <consortium name="The Broad Institute Genome Sequencing Center for Infectious Disease"/>
            <person name="Wu L."/>
            <person name="Ma J."/>
        </authorList>
    </citation>
    <scope>NUCLEOTIDE SEQUENCE [LARGE SCALE GENOMIC DNA]</scope>
    <source>
        <strain evidence="2 3">JCM 16221</strain>
    </source>
</reference>
<dbReference type="RefSeq" id="WP_344136527.1">
    <property type="nucleotide sequence ID" value="NZ_BAAARA010000021.1"/>
</dbReference>
<accession>A0ABN3GTS7</accession>
<dbReference type="InterPro" id="IPR009799">
    <property type="entry name" value="EthD_dom"/>
</dbReference>